<feature type="chain" id="PRO_5046992728" description="DUF4381 domain-containing protein" evidence="2">
    <location>
        <begin position="19"/>
        <end position="539"/>
    </location>
</feature>
<reference evidence="3 4" key="1">
    <citation type="journal article" date="2016" name="Sci. Rep.">
        <title>Whole genome sequencing identifies a novel species of the genus Capnocytophaga isolated from dog and cat bite wounds in humans.</title>
        <authorList>
            <person name="Zangenah S."/>
            <person name="Abbasi N."/>
            <person name="Andersson A.F."/>
            <person name="Bergman P."/>
        </authorList>
    </citation>
    <scope>NUCLEOTIDE SEQUENCE [LARGE SCALE GENOMIC DNA]</scope>
    <source>
        <strain evidence="3 4">W5</strain>
    </source>
</reference>
<evidence type="ECO:0000313" key="3">
    <source>
        <dbReference type="EMBL" id="MFK8293799.1"/>
    </source>
</evidence>
<keyword evidence="2" id="KW-0732">Signal</keyword>
<feature type="transmembrane region" description="Helical" evidence="1">
    <location>
        <begin position="146"/>
        <end position="169"/>
    </location>
</feature>
<evidence type="ECO:0008006" key="5">
    <source>
        <dbReference type="Google" id="ProtNLM"/>
    </source>
</evidence>
<protein>
    <recommendedName>
        <fullName evidence="5">DUF4381 domain-containing protein</fullName>
    </recommendedName>
</protein>
<dbReference type="EMBL" id="JBJGWJ010000005">
    <property type="protein sequence ID" value="MFK8293799.1"/>
    <property type="molecule type" value="Genomic_DNA"/>
</dbReference>
<feature type="transmembrane region" description="Helical" evidence="1">
    <location>
        <begin position="330"/>
        <end position="349"/>
    </location>
</feature>
<sequence>MKNILLYTLLMLVTTLNAQEIKFEADTKEIKIGEQIKYKISVEASDGELVLFPEGQTFMPLEMVRTSPTDTITKGEKLRLEKEYFLTQFDAGSYTIPRQRIKVNSKDFFTDSLLIEVRSVAVDTLKQPLYDIKPIVEVSSSKNMNLWLWVASFLALIALGLLIVYLVLFRKKRLSEAERMENLPPFERAIEKLKKLQNSKYLIESKHKEYYSELTDIIRKYLEDEVHISAKESTSDELLEKIHLLQENGKLNLTLETISNLKRVLKNADLVKFAKSKPEDTIAEYDRETIEDVVVKTKRAIPEVLITNHIPFSEVVKQSKLKTHKKAKKVTFIVLSICFLCFASLLLIMKQSLFDKFHIGNSIENVDTKDWVTSDYGFPITELTTPTVLKRKLFAPNQEMNGIIDKQYIFTTEDQFDDLFIMTSITVFKNDQTNSDEPLKLNPDNIIDIFLSEMEQAGASNITTFDEEYTSAEGAKALKVFGKMLMTDKKTGKSFNAKYELYNFTENNALQQLFISYADKSNMPEIAQKIVNSIKFKIE</sequence>
<comment type="caution">
    <text evidence="3">The sequence shown here is derived from an EMBL/GenBank/DDBJ whole genome shotgun (WGS) entry which is preliminary data.</text>
</comment>
<dbReference type="Proteomes" id="UP001622370">
    <property type="component" value="Unassembled WGS sequence"/>
</dbReference>
<feature type="signal peptide" evidence="2">
    <location>
        <begin position="1"/>
        <end position="18"/>
    </location>
</feature>
<evidence type="ECO:0000256" key="1">
    <source>
        <dbReference type="SAM" id="Phobius"/>
    </source>
</evidence>
<gene>
    <name evidence="3" type="ORF">ACI76L_08400</name>
</gene>
<accession>A0ABW8QBW5</accession>
<evidence type="ECO:0000313" key="4">
    <source>
        <dbReference type="Proteomes" id="UP001622370"/>
    </source>
</evidence>
<name>A0ABW8QBW5_9FLAO</name>
<keyword evidence="4" id="KW-1185">Reference proteome</keyword>
<keyword evidence="1" id="KW-1133">Transmembrane helix</keyword>
<keyword evidence="1" id="KW-0812">Transmembrane</keyword>
<organism evidence="3 4">
    <name type="scientific">Capnocytophaga stomatis</name>
    <dbReference type="NCBI Taxonomy" id="1848904"/>
    <lineage>
        <taxon>Bacteria</taxon>
        <taxon>Pseudomonadati</taxon>
        <taxon>Bacteroidota</taxon>
        <taxon>Flavobacteriia</taxon>
        <taxon>Flavobacteriales</taxon>
        <taxon>Flavobacteriaceae</taxon>
        <taxon>Capnocytophaga</taxon>
    </lineage>
</organism>
<proteinExistence type="predicted"/>
<keyword evidence="1" id="KW-0472">Membrane</keyword>
<dbReference type="RefSeq" id="WP_405254447.1">
    <property type="nucleotide sequence ID" value="NZ_JBJGWE010000005.1"/>
</dbReference>
<evidence type="ECO:0000256" key="2">
    <source>
        <dbReference type="SAM" id="SignalP"/>
    </source>
</evidence>